<dbReference type="PRINTS" id="PR00390">
    <property type="entry name" value="PHPHLIPASEC"/>
</dbReference>
<reference evidence="3" key="1">
    <citation type="submission" date="2016-06" db="UniProtKB">
        <authorList>
            <consortium name="WormBaseParasite"/>
        </authorList>
    </citation>
    <scope>IDENTIFICATION</scope>
</reference>
<dbReference type="PANTHER" id="PTHR10336:SF209">
    <property type="entry name" value="PHOSPHOINOSITIDE PHOSPHOLIPASE C"/>
    <property type="match status" value="1"/>
</dbReference>
<dbReference type="AlphaFoldDB" id="A0A183E1Y4"/>
<dbReference type="PROSITE" id="PS50007">
    <property type="entry name" value="PIPLC_X_DOMAIN"/>
    <property type="match status" value="1"/>
</dbReference>
<sequence length="137" mass="15433">LLRSRWGSVLQVDHEKVFQDMNQPLSNYFVNSSHNTYLMGIQIKGEATVEGYINAIKKGARLLERKCLVDVLDGASGEPCITHRGTLVASIFLRDALQAIKSYAFRYSPYPLILTIENHCSLQQQEAMARAFVEVNT</sequence>
<dbReference type="EC" id="3.1.4.11" evidence="1"/>
<keyword evidence="1" id="KW-0442">Lipid degradation</keyword>
<evidence type="ECO:0000259" key="2">
    <source>
        <dbReference type="SMART" id="SM00148"/>
    </source>
</evidence>
<protein>
    <recommendedName>
        <fullName evidence="1">Phosphoinositide phospholipase C</fullName>
        <ecNumber evidence="1">3.1.4.11</ecNumber>
    </recommendedName>
</protein>
<dbReference type="Gene3D" id="3.20.20.190">
    <property type="entry name" value="Phosphatidylinositol (PI) phosphodiesterase"/>
    <property type="match status" value="1"/>
</dbReference>
<dbReference type="GO" id="GO:0004435">
    <property type="term" value="F:phosphatidylinositol-4,5-bisphosphate phospholipase C activity"/>
    <property type="evidence" value="ECO:0007669"/>
    <property type="project" value="UniProtKB-EC"/>
</dbReference>
<dbReference type="InterPro" id="IPR001192">
    <property type="entry name" value="PI-PLC_fam"/>
</dbReference>
<dbReference type="GO" id="GO:0005886">
    <property type="term" value="C:plasma membrane"/>
    <property type="evidence" value="ECO:0007669"/>
    <property type="project" value="TreeGrafter"/>
</dbReference>
<dbReference type="InterPro" id="IPR017946">
    <property type="entry name" value="PLC-like_Pdiesterase_TIM-brl"/>
</dbReference>
<comment type="catalytic activity">
    <reaction evidence="1">
        <text>a 1,2-diacyl-sn-glycero-3-phospho-(1D-myo-inositol-4,5-bisphosphate) + H2O = 1D-myo-inositol 1,4,5-trisphosphate + a 1,2-diacyl-sn-glycerol + H(+)</text>
        <dbReference type="Rhea" id="RHEA:33179"/>
        <dbReference type="ChEBI" id="CHEBI:15377"/>
        <dbReference type="ChEBI" id="CHEBI:15378"/>
        <dbReference type="ChEBI" id="CHEBI:17815"/>
        <dbReference type="ChEBI" id="CHEBI:58456"/>
        <dbReference type="ChEBI" id="CHEBI:203600"/>
        <dbReference type="EC" id="3.1.4.11"/>
    </reaction>
</comment>
<organism evidence="3">
    <name type="scientific">Gongylonema pulchrum</name>
    <dbReference type="NCBI Taxonomy" id="637853"/>
    <lineage>
        <taxon>Eukaryota</taxon>
        <taxon>Metazoa</taxon>
        <taxon>Ecdysozoa</taxon>
        <taxon>Nematoda</taxon>
        <taxon>Chromadorea</taxon>
        <taxon>Rhabditida</taxon>
        <taxon>Spirurina</taxon>
        <taxon>Spiruromorpha</taxon>
        <taxon>Spiruroidea</taxon>
        <taxon>Gongylonematidae</taxon>
        <taxon>Gongylonema</taxon>
    </lineage>
</organism>
<name>A0A183E1Y4_9BILA</name>
<dbReference type="InterPro" id="IPR000909">
    <property type="entry name" value="PLipase_C_PInositol-sp_X_dom"/>
</dbReference>
<dbReference type="SUPFAM" id="SSF51695">
    <property type="entry name" value="PLC-like phosphodiesterases"/>
    <property type="match status" value="1"/>
</dbReference>
<dbReference type="Pfam" id="PF00388">
    <property type="entry name" value="PI-PLC-X"/>
    <property type="match status" value="1"/>
</dbReference>
<keyword evidence="1" id="KW-0378">Hydrolase</keyword>
<proteinExistence type="predicted"/>
<feature type="domain" description="Phosphatidylinositol-specific phospholipase C X" evidence="2">
    <location>
        <begin position="19"/>
        <end position="137"/>
    </location>
</feature>
<dbReference type="GO" id="GO:0016042">
    <property type="term" value="P:lipid catabolic process"/>
    <property type="evidence" value="ECO:0007669"/>
    <property type="project" value="UniProtKB-KW"/>
</dbReference>
<dbReference type="SMART" id="SM00148">
    <property type="entry name" value="PLCXc"/>
    <property type="match status" value="1"/>
</dbReference>
<accession>A0A183E1Y4</accession>
<dbReference type="GO" id="GO:0035556">
    <property type="term" value="P:intracellular signal transduction"/>
    <property type="evidence" value="ECO:0007669"/>
    <property type="project" value="InterPro"/>
</dbReference>
<dbReference type="WBParaSite" id="GPUH_0001499501-mRNA-1">
    <property type="protein sequence ID" value="GPUH_0001499501-mRNA-1"/>
    <property type="gene ID" value="GPUH_0001499501"/>
</dbReference>
<evidence type="ECO:0000256" key="1">
    <source>
        <dbReference type="RuleBase" id="RU361133"/>
    </source>
</evidence>
<dbReference type="PANTHER" id="PTHR10336">
    <property type="entry name" value="PHOSPHOINOSITIDE-SPECIFIC PHOSPHOLIPASE C FAMILY PROTEIN"/>
    <property type="match status" value="1"/>
</dbReference>
<evidence type="ECO:0000313" key="3">
    <source>
        <dbReference type="WBParaSite" id="GPUH_0001499501-mRNA-1"/>
    </source>
</evidence>
<keyword evidence="1" id="KW-0443">Lipid metabolism</keyword>